<evidence type="ECO:0000256" key="1">
    <source>
        <dbReference type="SAM" id="Phobius"/>
    </source>
</evidence>
<reference evidence="3" key="1">
    <citation type="submission" date="2020-02" db="EMBL/GenBank/DDBJ databases">
        <authorList>
            <person name="Meier V. D."/>
        </authorList>
    </citation>
    <scope>NUCLEOTIDE SEQUENCE</scope>
    <source>
        <strain evidence="3">AVDCRST_MAG40</strain>
    </source>
</reference>
<dbReference type="AlphaFoldDB" id="A0A6J4LEL8"/>
<name>A0A6J4LEL8_9BACT</name>
<evidence type="ECO:0000259" key="2">
    <source>
        <dbReference type="Pfam" id="PF09335"/>
    </source>
</evidence>
<accession>A0A6J4LEL8</accession>
<organism evidence="3">
    <name type="scientific">uncultured Gemmatimonadaceae bacterium</name>
    <dbReference type="NCBI Taxonomy" id="246130"/>
    <lineage>
        <taxon>Bacteria</taxon>
        <taxon>Pseudomonadati</taxon>
        <taxon>Gemmatimonadota</taxon>
        <taxon>Gemmatimonadia</taxon>
        <taxon>Gemmatimonadales</taxon>
        <taxon>Gemmatimonadaceae</taxon>
        <taxon>environmental samples</taxon>
    </lineage>
</organism>
<protein>
    <recommendedName>
        <fullName evidence="2">VTT domain-containing protein</fullName>
    </recommendedName>
</protein>
<feature type="transmembrane region" description="Helical" evidence="1">
    <location>
        <begin position="58"/>
        <end position="89"/>
    </location>
</feature>
<proteinExistence type="predicted"/>
<dbReference type="PANTHER" id="PTHR42709">
    <property type="entry name" value="ALKALINE PHOSPHATASE LIKE PROTEIN"/>
    <property type="match status" value="1"/>
</dbReference>
<sequence>MRGLLLRLLAALRRWAESGWAGPAVGSWAFLQGSVVPGPSEALLVPMGLADPPRVLPLAAWATVGATVGGVAAYVLGATALDSVAVPLVRLFGMSAADLEARRTLFEQRGWMVVLFSTLSPLPTKVVCLAAGAFGVPPLTFTLALGAGRAARFTAVALLIRFAGERWVRRLERRRAARQ</sequence>
<evidence type="ECO:0000313" key="3">
    <source>
        <dbReference type="EMBL" id="CAA9331615.1"/>
    </source>
</evidence>
<feature type="transmembrane region" description="Helical" evidence="1">
    <location>
        <begin position="110"/>
        <end position="135"/>
    </location>
</feature>
<keyword evidence="1" id="KW-1133">Transmembrane helix</keyword>
<dbReference type="GO" id="GO:0005886">
    <property type="term" value="C:plasma membrane"/>
    <property type="evidence" value="ECO:0007669"/>
    <property type="project" value="TreeGrafter"/>
</dbReference>
<dbReference type="InterPro" id="IPR032816">
    <property type="entry name" value="VTT_dom"/>
</dbReference>
<keyword evidence="1" id="KW-0812">Transmembrane</keyword>
<dbReference type="PANTHER" id="PTHR42709:SF11">
    <property type="entry name" value="DEDA FAMILY PROTEIN"/>
    <property type="match status" value="1"/>
</dbReference>
<dbReference type="EMBL" id="CADCTX010000596">
    <property type="protein sequence ID" value="CAA9331615.1"/>
    <property type="molecule type" value="Genomic_DNA"/>
</dbReference>
<gene>
    <name evidence="3" type="ORF">AVDCRST_MAG40-1935</name>
</gene>
<keyword evidence="1" id="KW-0472">Membrane</keyword>
<dbReference type="InterPro" id="IPR051311">
    <property type="entry name" value="DedA_domain"/>
</dbReference>
<feature type="transmembrane region" description="Helical" evidence="1">
    <location>
        <begin position="141"/>
        <end position="164"/>
    </location>
</feature>
<feature type="domain" description="VTT" evidence="2">
    <location>
        <begin position="39"/>
        <end position="160"/>
    </location>
</feature>
<dbReference type="Pfam" id="PF09335">
    <property type="entry name" value="VTT_dom"/>
    <property type="match status" value="1"/>
</dbReference>